<feature type="region of interest" description="Disordered" evidence="4">
    <location>
        <begin position="241"/>
        <end position="262"/>
    </location>
</feature>
<feature type="compositionally biased region" description="Basic and acidic residues" evidence="4">
    <location>
        <begin position="471"/>
        <end position="485"/>
    </location>
</feature>
<keyword evidence="2 3" id="KW-0175">Coiled coil</keyword>
<dbReference type="RefSeq" id="XP_038051728.1">
    <property type="nucleotide sequence ID" value="XM_038195800.1"/>
</dbReference>
<dbReference type="GO" id="GO:0005737">
    <property type="term" value="C:cytoplasm"/>
    <property type="evidence" value="ECO:0007669"/>
    <property type="project" value="TreeGrafter"/>
</dbReference>
<dbReference type="OrthoDB" id="446789at2759"/>
<feature type="coiled-coil region" evidence="3">
    <location>
        <begin position="181"/>
        <end position="218"/>
    </location>
</feature>
<evidence type="ECO:0000256" key="2">
    <source>
        <dbReference type="ARBA" id="ARBA00023054"/>
    </source>
</evidence>
<dbReference type="Pfam" id="PF05276">
    <property type="entry name" value="SH3BP5"/>
    <property type="match status" value="1"/>
</dbReference>
<dbReference type="PANTHER" id="PTHR19423:SF1">
    <property type="entry name" value="SH3 DOMAIN-BINDING PROTEIN 5"/>
    <property type="match status" value="1"/>
</dbReference>
<proteinExistence type="inferred from homology"/>
<protein>
    <recommendedName>
        <fullName evidence="7">SH3 domain-binding protein 5-like</fullName>
    </recommendedName>
</protein>
<feature type="compositionally biased region" description="Acidic residues" evidence="4">
    <location>
        <begin position="501"/>
        <end position="510"/>
    </location>
</feature>
<reference evidence="5" key="1">
    <citation type="submission" date="2022-11" db="UniProtKB">
        <authorList>
            <consortium name="EnsemblMetazoa"/>
        </authorList>
    </citation>
    <scope>IDENTIFICATION</scope>
</reference>
<dbReference type="InterPro" id="IPR007940">
    <property type="entry name" value="SH3BP5"/>
</dbReference>
<feature type="coiled-coil region" evidence="3">
    <location>
        <begin position="15"/>
        <end position="42"/>
    </location>
</feature>
<feature type="compositionally biased region" description="Polar residues" evidence="4">
    <location>
        <begin position="486"/>
        <end position="499"/>
    </location>
</feature>
<sequence length="510" mass="57449">MASTCTEEEEIDPRIKLELERLNTATDEINSMELQLDEARASFRQSLTESTHSLNAISKKLGSCIEKARPYYEARQKAKECQQETQKAAVRFERANSMLAAAKEMVDLAEQGLIQEGRKFDANWQEMLNHATMKVGEAEHEKRLSEKEHMNTASEFHRVEQHLKHLQKSLRRTINKSRPYFEMKNKLNQQLEDKKKRVEELQERVTRSKEAYSNALHNLEQISDEIHEQRRYQAAKLGERGTGVGAESTPMHPSETPESPTKYRHSYPFDLIPLAQCQETPSSPKGFLPELLCRDDTYVRAPKLRMLRRPLSLQESDLSPPDPHSILRAFESVDKLDEMSDTASCYSCDNLDDDISDRDSALGTPGHSRQSSFNGKEMLEASIAAEAIQEQESTPTVSLEHPLQVESISDEPSERSQVIQGSQVTQGSQLIPGSQVNPGSQVAPRSPFTKRSPIITLQDVPAVSVEQSPEESNRVTAADRSEVTQRSEQCSEVNCQTANGEIDEENGSLV</sequence>
<keyword evidence="6" id="KW-1185">Reference proteome</keyword>
<evidence type="ECO:0000256" key="4">
    <source>
        <dbReference type="SAM" id="MobiDB-lite"/>
    </source>
</evidence>
<dbReference type="GO" id="GO:0035556">
    <property type="term" value="P:intracellular signal transduction"/>
    <property type="evidence" value="ECO:0007669"/>
    <property type="project" value="InterPro"/>
</dbReference>
<accession>A0A913ZIV9</accession>
<evidence type="ECO:0000313" key="6">
    <source>
        <dbReference type="Proteomes" id="UP000887568"/>
    </source>
</evidence>
<evidence type="ECO:0000256" key="1">
    <source>
        <dbReference type="ARBA" id="ARBA00007796"/>
    </source>
</evidence>
<feature type="region of interest" description="Disordered" evidence="4">
    <location>
        <begin position="407"/>
        <end position="510"/>
    </location>
</feature>
<evidence type="ECO:0000313" key="5">
    <source>
        <dbReference type="EnsemblMetazoa" id="XP_038051728.1"/>
    </source>
</evidence>
<organism evidence="5 6">
    <name type="scientific">Patiria miniata</name>
    <name type="common">Bat star</name>
    <name type="synonym">Asterina miniata</name>
    <dbReference type="NCBI Taxonomy" id="46514"/>
    <lineage>
        <taxon>Eukaryota</taxon>
        <taxon>Metazoa</taxon>
        <taxon>Echinodermata</taxon>
        <taxon>Eleutherozoa</taxon>
        <taxon>Asterozoa</taxon>
        <taxon>Asteroidea</taxon>
        <taxon>Valvatacea</taxon>
        <taxon>Valvatida</taxon>
        <taxon>Asterinidae</taxon>
        <taxon>Patiria</taxon>
    </lineage>
</organism>
<dbReference type="OMA" id="RTFDANW"/>
<dbReference type="Proteomes" id="UP000887568">
    <property type="component" value="Unplaced"/>
</dbReference>
<dbReference type="PANTHER" id="PTHR19423">
    <property type="entry name" value="SH3 DOMAIN-BINDING PROTEIN 5"/>
    <property type="match status" value="1"/>
</dbReference>
<dbReference type="EnsemblMetazoa" id="XM_038195800.1">
    <property type="protein sequence ID" value="XP_038051728.1"/>
    <property type="gene ID" value="LOC119724652"/>
</dbReference>
<name>A0A913ZIV9_PATMI</name>
<feature type="compositionally biased region" description="Polar residues" evidence="4">
    <location>
        <begin position="415"/>
        <end position="440"/>
    </location>
</feature>
<dbReference type="GO" id="GO:0004860">
    <property type="term" value="F:protein kinase inhibitor activity"/>
    <property type="evidence" value="ECO:0007669"/>
    <property type="project" value="TreeGrafter"/>
</dbReference>
<dbReference type="AlphaFoldDB" id="A0A913ZIV9"/>
<comment type="similarity">
    <text evidence="1">Belongs to the SH3BP5 family.</text>
</comment>
<evidence type="ECO:0008006" key="7">
    <source>
        <dbReference type="Google" id="ProtNLM"/>
    </source>
</evidence>
<dbReference type="GeneID" id="119724652"/>
<evidence type="ECO:0000256" key="3">
    <source>
        <dbReference type="SAM" id="Coils"/>
    </source>
</evidence>